<accession>A0A8S9J8G6</accession>
<feature type="compositionally biased region" description="Polar residues" evidence="1">
    <location>
        <begin position="1"/>
        <end position="30"/>
    </location>
</feature>
<feature type="region of interest" description="Disordered" evidence="1">
    <location>
        <begin position="1"/>
        <end position="62"/>
    </location>
</feature>
<protein>
    <submittedName>
        <fullName evidence="2">Uncharacterized protein</fullName>
    </submittedName>
</protein>
<dbReference type="Proteomes" id="UP000712281">
    <property type="component" value="Unassembled WGS sequence"/>
</dbReference>
<dbReference type="EMBL" id="QGKW02001660">
    <property type="protein sequence ID" value="KAF2578458.1"/>
    <property type="molecule type" value="Genomic_DNA"/>
</dbReference>
<evidence type="ECO:0000256" key="1">
    <source>
        <dbReference type="SAM" id="MobiDB-lite"/>
    </source>
</evidence>
<reference evidence="2" key="1">
    <citation type="submission" date="2019-12" db="EMBL/GenBank/DDBJ databases">
        <title>Genome sequencing and annotation of Brassica cretica.</title>
        <authorList>
            <person name="Studholme D.J."/>
            <person name="Sarris P.F."/>
        </authorList>
    </citation>
    <scope>NUCLEOTIDE SEQUENCE</scope>
    <source>
        <strain evidence="2">PFS-001/15</strain>
        <tissue evidence="2">Leaf</tissue>
    </source>
</reference>
<name>A0A8S9J8G6_BRACR</name>
<feature type="compositionally biased region" description="Basic residues" evidence="1">
    <location>
        <begin position="34"/>
        <end position="43"/>
    </location>
</feature>
<evidence type="ECO:0000313" key="3">
    <source>
        <dbReference type="Proteomes" id="UP000712281"/>
    </source>
</evidence>
<gene>
    <name evidence="2" type="ORF">F2Q68_00004271</name>
</gene>
<evidence type="ECO:0000313" key="2">
    <source>
        <dbReference type="EMBL" id="KAF2578458.1"/>
    </source>
</evidence>
<dbReference type="AlphaFoldDB" id="A0A8S9J8G6"/>
<sequence length="167" mass="18431">MPSTRGLMSTTSPFLELSSSRSCSQTQTVVSSGKSRRRKHPSPSRRGTSSVEALHRSPQPHKLQPSLQFYTTESLVQIISSVPVLISSLRTPVSYVVGKLSILSNGGFFNSAKQVPELLVHYKAAQAFVNCRNVLNELTQNFQLNISDPVYAIMLVNAILRLKCNLE</sequence>
<proteinExistence type="predicted"/>
<comment type="caution">
    <text evidence="2">The sequence shown here is derived from an EMBL/GenBank/DDBJ whole genome shotgun (WGS) entry which is preliminary data.</text>
</comment>
<organism evidence="2 3">
    <name type="scientific">Brassica cretica</name>
    <name type="common">Mustard</name>
    <dbReference type="NCBI Taxonomy" id="69181"/>
    <lineage>
        <taxon>Eukaryota</taxon>
        <taxon>Viridiplantae</taxon>
        <taxon>Streptophyta</taxon>
        <taxon>Embryophyta</taxon>
        <taxon>Tracheophyta</taxon>
        <taxon>Spermatophyta</taxon>
        <taxon>Magnoliopsida</taxon>
        <taxon>eudicotyledons</taxon>
        <taxon>Gunneridae</taxon>
        <taxon>Pentapetalae</taxon>
        <taxon>rosids</taxon>
        <taxon>malvids</taxon>
        <taxon>Brassicales</taxon>
        <taxon>Brassicaceae</taxon>
        <taxon>Brassiceae</taxon>
        <taxon>Brassica</taxon>
    </lineage>
</organism>